<protein>
    <submittedName>
        <fullName evidence="2">Uncharacterized protein</fullName>
    </submittedName>
</protein>
<feature type="region of interest" description="Disordered" evidence="1">
    <location>
        <begin position="88"/>
        <end position="108"/>
    </location>
</feature>
<evidence type="ECO:0000313" key="2">
    <source>
        <dbReference type="EMBL" id="DAF58659.1"/>
    </source>
</evidence>
<reference evidence="2" key="1">
    <citation type="journal article" date="2021" name="Proc. Natl. Acad. Sci. U.S.A.">
        <title>A Catalog of Tens of Thousands of Viruses from Human Metagenomes Reveals Hidden Associations with Chronic Diseases.</title>
        <authorList>
            <person name="Tisza M.J."/>
            <person name="Buck C.B."/>
        </authorList>
    </citation>
    <scope>NUCLEOTIDE SEQUENCE</scope>
    <source>
        <strain evidence="2">Ct86u1</strain>
    </source>
</reference>
<proteinExistence type="predicted"/>
<organism evidence="2">
    <name type="scientific">Siphoviridae sp. ct86u1</name>
    <dbReference type="NCBI Taxonomy" id="2827789"/>
    <lineage>
        <taxon>Viruses</taxon>
        <taxon>Duplodnaviria</taxon>
        <taxon>Heunggongvirae</taxon>
        <taxon>Uroviricota</taxon>
        <taxon>Caudoviricetes</taxon>
    </lineage>
</organism>
<sequence>MRYTRSPPCGLSDTMVRPSFFLKVPAKVPRTVCACQPVAVQIWPMVAPSGRCSIRITSACLLLSRVRGLACAGAGVHVASAVATACSSSASTSGIGGVTSGRFMPSAS</sequence>
<dbReference type="EMBL" id="BK032758">
    <property type="protein sequence ID" value="DAF58659.1"/>
    <property type="molecule type" value="Genomic_DNA"/>
</dbReference>
<evidence type="ECO:0000256" key="1">
    <source>
        <dbReference type="SAM" id="MobiDB-lite"/>
    </source>
</evidence>
<accession>A0A8S5T6M0</accession>
<name>A0A8S5T6M0_9CAUD</name>